<evidence type="ECO:0000313" key="13">
    <source>
        <dbReference type="EMBL" id="CEO16972.1"/>
    </source>
</evidence>
<evidence type="ECO:0000256" key="9">
    <source>
        <dbReference type="ARBA" id="ARBA00023136"/>
    </source>
</evidence>
<reference evidence="13 14" key="1">
    <citation type="submission" date="2015-01" db="EMBL/GenBank/DDBJ databases">
        <title>Draft genome sequence of Rickettsia monacensis strain IrR/Munich.</title>
        <authorList>
            <person name="Felsheim R.F."/>
            <person name="Johnson S.L."/>
            <person name="Kurtti T.J."/>
            <person name="Munderloh U.G."/>
        </authorList>
    </citation>
    <scope>NUCLEOTIDE SEQUENCE [LARGE SCALE GENOMIC DNA]</scope>
    <source>
        <strain evidence="13 14">IrR/Munich</strain>
    </source>
</reference>
<keyword evidence="14" id="KW-1185">Reference proteome</keyword>
<dbReference type="PROSITE" id="PS00760">
    <property type="entry name" value="SPASE_I_2"/>
    <property type="match status" value="1"/>
</dbReference>
<dbReference type="Gene3D" id="2.10.109.10">
    <property type="entry name" value="Umud Fragment, subunit A"/>
    <property type="match status" value="1"/>
</dbReference>
<proteinExistence type="inferred from homology"/>
<dbReference type="EMBL" id="LN794217">
    <property type="protein sequence ID" value="CEO16972.1"/>
    <property type="molecule type" value="Genomic_DNA"/>
</dbReference>
<name>A0A0B7IYE6_9RICK</name>
<evidence type="ECO:0000256" key="11">
    <source>
        <dbReference type="RuleBase" id="RU362042"/>
    </source>
</evidence>
<dbReference type="InterPro" id="IPR019757">
    <property type="entry name" value="Pept_S26A_signal_pept_1_Lys-AS"/>
</dbReference>
<evidence type="ECO:0000256" key="1">
    <source>
        <dbReference type="ARBA" id="ARBA00000677"/>
    </source>
</evidence>
<dbReference type="InterPro" id="IPR000223">
    <property type="entry name" value="Pept_S26A_signal_pept_1"/>
</dbReference>
<gene>
    <name evidence="13" type="primary">lepB</name>
    <name evidence="13" type="ORF">RMONA_02865</name>
</gene>
<evidence type="ECO:0000256" key="2">
    <source>
        <dbReference type="ARBA" id="ARBA00004162"/>
    </source>
</evidence>
<dbReference type="KEGG" id="rmc:RMONA_02865"/>
<evidence type="ECO:0000313" key="14">
    <source>
        <dbReference type="Proteomes" id="UP000018149"/>
    </source>
</evidence>
<dbReference type="RefSeq" id="WP_008581015.1">
    <property type="nucleotide sequence ID" value="NZ_LN794217.1"/>
</dbReference>
<dbReference type="InterPro" id="IPR019533">
    <property type="entry name" value="Peptidase_S26"/>
</dbReference>
<evidence type="ECO:0000256" key="6">
    <source>
        <dbReference type="ARBA" id="ARBA00022692"/>
    </source>
</evidence>
<dbReference type="EC" id="3.4.21.89" evidence="4 11"/>
<comment type="subcellular location">
    <subcellularLocation>
        <location evidence="2">Cell membrane</location>
        <topology evidence="2">Single-pass membrane protein</topology>
    </subcellularLocation>
    <subcellularLocation>
        <location evidence="11">Membrane</location>
        <topology evidence="11">Single-pass type II membrane protein</topology>
    </subcellularLocation>
</comment>
<dbReference type="PRINTS" id="PR00727">
    <property type="entry name" value="LEADERPTASE"/>
</dbReference>
<protein>
    <recommendedName>
        <fullName evidence="5 11">Signal peptidase I</fullName>
        <ecNumber evidence="4 11">3.4.21.89</ecNumber>
    </recommendedName>
</protein>
<comment type="similarity">
    <text evidence="3 11">Belongs to the peptidase S26 family.</text>
</comment>
<comment type="catalytic activity">
    <reaction evidence="1 11">
        <text>Cleavage of hydrophobic, N-terminal signal or leader sequences from secreted and periplasmic proteins.</text>
        <dbReference type="EC" id="3.4.21.89"/>
    </reaction>
</comment>
<dbReference type="Proteomes" id="UP000018149">
    <property type="component" value="Chromosome I"/>
</dbReference>
<keyword evidence="8 11" id="KW-1133">Transmembrane helix</keyword>
<dbReference type="STRING" id="109232.RMONA_02865"/>
<dbReference type="GO" id="GO:0005886">
    <property type="term" value="C:plasma membrane"/>
    <property type="evidence" value="ECO:0007669"/>
    <property type="project" value="UniProtKB-SubCell"/>
</dbReference>
<feature type="active site" evidence="10">
    <location>
        <position position="108"/>
    </location>
</feature>
<dbReference type="InterPro" id="IPR019758">
    <property type="entry name" value="Pept_S26A_signal_pept_1_CS"/>
</dbReference>
<dbReference type="GO" id="GO:0006465">
    <property type="term" value="P:signal peptide processing"/>
    <property type="evidence" value="ECO:0007669"/>
    <property type="project" value="InterPro"/>
</dbReference>
<evidence type="ECO:0000256" key="5">
    <source>
        <dbReference type="ARBA" id="ARBA00019232"/>
    </source>
</evidence>
<dbReference type="InterPro" id="IPR036286">
    <property type="entry name" value="LexA/Signal_pep-like_sf"/>
</dbReference>
<evidence type="ECO:0000256" key="10">
    <source>
        <dbReference type="PIRSR" id="PIRSR600223-1"/>
    </source>
</evidence>
<dbReference type="PROSITE" id="PS00761">
    <property type="entry name" value="SPASE_I_3"/>
    <property type="match status" value="1"/>
</dbReference>
<keyword evidence="11" id="KW-0645">Protease</keyword>
<dbReference type="Pfam" id="PF10502">
    <property type="entry name" value="Peptidase_S26"/>
    <property type="match status" value="1"/>
</dbReference>
<dbReference type="PANTHER" id="PTHR43390:SF1">
    <property type="entry name" value="CHLOROPLAST PROCESSING PEPTIDASE"/>
    <property type="match status" value="1"/>
</dbReference>
<evidence type="ECO:0000256" key="8">
    <source>
        <dbReference type="ARBA" id="ARBA00022989"/>
    </source>
</evidence>
<dbReference type="HOGENOM" id="CLU_028723_1_2_5"/>
<dbReference type="NCBIfam" id="TIGR02227">
    <property type="entry name" value="sigpep_I_bact"/>
    <property type="match status" value="1"/>
</dbReference>
<feature type="active site" evidence="10">
    <location>
        <position position="45"/>
    </location>
</feature>
<keyword evidence="7 11" id="KW-0378">Hydrolase</keyword>
<feature type="domain" description="Peptidase S26" evidence="12">
    <location>
        <begin position="17"/>
        <end position="225"/>
    </location>
</feature>
<organism evidence="13 14">
    <name type="scientific">Rickettsia monacensis</name>
    <dbReference type="NCBI Taxonomy" id="109232"/>
    <lineage>
        <taxon>Bacteria</taxon>
        <taxon>Pseudomonadati</taxon>
        <taxon>Pseudomonadota</taxon>
        <taxon>Alphaproteobacteria</taxon>
        <taxon>Rickettsiales</taxon>
        <taxon>Rickettsiaceae</taxon>
        <taxon>Rickettsieae</taxon>
        <taxon>Rickettsia</taxon>
        <taxon>spotted fever group</taxon>
    </lineage>
</organism>
<evidence type="ECO:0000256" key="4">
    <source>
        <dbReference type="ARBA" id="ARBA00013208"/>
    </source>
</evidence>
<reference evidence="14" key="2">
    <citation type="submission" date="2015-01" db="EMBL/GenBank/DDBJ databases">
        <authorList>
            <person name="Felsheim R."/>
        </authorList>
    </citation>
    <scope>NUCLEOTIDE SEQUENCE [LARGE SCALE GENOMIC DNA]</scope>
    <source>
        <strain evidence="14">IrR/Munich</strain>
    </source>
</reference>
<dbReference type="CDD" id="cd06530">
    <property type="entry name" value="S26_SPase_I"/>
    <property type="match status" value="1"/>
</dbReference>
<evidence type="ECO:0000256" key="3">
    <source>
        <dbReference type="ARBA" id="ARBA00009370"/>
    </source>
</evidence>
<keyword evidence="6 11" id="KW-0812">Transmembrane</keyword>
<dbReference type="PANTHER" id="PTHR43390">
    <property type="entry name" value="SIGNAL PEPTIDASE I"/>
    <property type="match status" value="1"/>
</dbReference>
<sequence length="266" mass="31125">MQTDNTKSNTNKTAKQEWGSFAFVICIALLIRILIMEPFTVPTGSMKATILENDYIFSTKYSYGYSNYSLSFFDFIPLFKGRIFAREPERGDIVVFRPPNDMSVRYIKRLIGLPGDKIQLIDDVIYINDKKIERTEVGTYISEEGIKYLKFKETLPNGRTYFSYKLAPIFGVIYNDRYGNTDVFYVPEGKYFFLGDNRDQSNDSRVNLGFVPFENFIAKAQFIWFSTKITWWDNDIGVINLVLKLKPWIESVRLNQIFRNLYNTDE</sequence>
<feature type="transmembrane region" description="Helical" evidence="11">
    <location>
        <begin position="18"/>
        <end position="35"/>
    </location>
</feature>
<dbReference type="GO" id="GO:0009003">
    <property type="term" value="F:signal peptidase activity"/>
    <property type="evidence" value="ECO:0007669"/>
    <property type="project" value="UniProtKB-EC"/>
</dbReference>
<accession>A0A0B7IYE6</accession>
<dbReference type="GO" id="GO:0004252">
    <property type="term" value="F:serine-type endopeptidase activity"/>
    <property type="evidence" value="ECO:0007669"/>
    <property type="project" value="InterPro"/>
</dbReference>
<evidence type="ECO:0000256" key="7">
    <source>
        <dbReference type="ARBA" id="ARBA00022801"/>
    </source>
</evidence>
<evidence type="ECO:0000259" key="12">
    <source>
        <dbReference type="Pfam" id="PF10502"/>
    </source>
</evidence>
<dbReference type="AlphaFoldDB" id="A0A0B7IYE6"/>
<dbReference type="SUPFAM" id="SSF51306">
    <property type="entry name" value="LexA/Signal peptidase"/>
    <property type="match status" value="1"/>
</dbReference>
<keyword evidence="9 11" id="KW-0472">Membrane</keyword>